<sequence>MRPVKCIAAGQELNGGESIKTDSFILTCRQKGNHILGLQTDACVGEFGYAVSVGKTFKKNGLLFRCVKKDDLIGSIAIGCVIQGIAVGLSGTVNIGGFWYKCARYGSDGIQWKVMGCVDNDGERFHPGEKYREGNYVWLCKETKVAIRNALIGCVGKEFDREKEYAFGESWYEKSANQFSFRMMCVGNETSAQIIVTQCIADFELGRKVAHVGQCIRYDDERVLTCIQDEDGRVHIMLGKIDQPNLNNRYALTVEGVECPRIDN</sequence>
<dbReference type="Proteomes" id="UP000030665">
    <property type="component" value="Unassembled WGS sequence"/>
</dbReference>
<proteinExistence type="predicted"/>
<organism evidence="2 3">
    <name type="scientific">Trichuris trichiura</name>
    <name type="common">Whipworm</name>
    <name type="synonym">Trichocephalus trichiurus</name>
    <dbReference type="NCBI Taxonomy" id="36087"/>
    <lineage>
        <taxon>Eukaryota</taxon>
        <taxon>Metazoa</taxon>
        <taxon>Ecdysozoa</taxon>
        <taxon>Nematoda</taxon>
        <taxon>Enoplea</taxon>
        <taxon>Dorylaimia</taxon>
        <taxon>Trichinellida</taxon>
        <taxon>Trichuridae</taxon>
        <taxon>Trichuris</taxon>
    </lineage>
</organism>
<evidence type="ECO:0000313" key="2">
    <source>
        <dbReference type="EMBL" id="CDW60142.1"/>
    </source>
</evidence>
<accession>A0A077ZIE6</accession>
<evidence type="ECO:0000259" key="1">
    <source>
        <dbReference type="Pfam" id="PF23003"/>
    </source>
</evidence>
<name>A0A077ZIE6_TRITR</name>
<dbReference type="AlphaFoldDB" id="A0A077ZIE6"/>
<dbReference type="OrthoDB" id="10352453at2759"/>
<dbReference type="InterPro" id="IPR040282">
    <property type="entry name" value="Mig-18-like"/>
</dbReference>
<reference evidence="2" key="2">
    <citation type="submission" date="2014-03" db="EMBL/GenBank/DDBJ databases">
        <title>The whipworm genome and dual-species transcriptomics of an intimate host-pathogen interaction.</title>
        <authorList>
            <person name="Foth B.J."/>
            <person name="Tsai I.J."/>
            <person name="Reid A.J."/>
            <person name="Bancroft A.J."/>
            <person name="Nichol S."/>
            <person name="Tracey A."/>
            <person name="Holroyd N."/>
            <person name="Cotton J.A."/>
            <person name="Stanley E.J."/>
            <person name="Zarowiecki M."/>
            <person name="Liu J.Z."/>
            <person name="Huckvale T."/>
            <person name="Cooper P.J."/>
            <person name="Grencis R.K."/>
            <person name="Berriman M."/>
        </authorList>
    </citation>
    <scope>NUCLEOTIDE SEQUENCE [LARGE SCALE GENOMIC DNA]</scope>
</reference>
<reference evidence="2" key="1">
    <citation type="submission" date="2014-01" db="EMBL/GenBank/DDBJ databases">
        <authorList>
            <person name="Aslett M."/>
        </authorList>
    </citation>
    <scope>NUCLEOTIDE SEQUENCE</scope>
</reference>
<dbReference type="PANTHER" id="PTHR35572">
    <property type="entry name" value="PROTEIN CBG04538-RELATED"/>
    <property type="match status" value="1"/>
</dbReference>
<dbReference type="InterPro" id="IPR055119">
    <property type="entry name" value="Mig18_Fn1"/>
</dbReference>
<keyword evidence="3" id="KW-1185">Reference proteome</keyword>
<dbReference type="EMBL" id="HG806910">
    <property type="protein sequence ID" value="CDW60142.1"/>
    <property type="molecule type" value="Genomic_DNA"/>
</dbReference>
<dbReference type="Pfam" id="PF23003">
    <property type="entry name" value="Fn1_2"/>
    <property type="match status" value="2"/>
</dbReference>
<gene>
    <name evidence="2" type="ORF">TTRE_0000849801</name>
</gene>
<feature type="domain" description="Abnormal cell migration protein 18-like fibronectin type I" evidence="1">
    <location>
        <begin position="4"/>
        <end position="71"/>
    </location>
</feature>
<protein>
    <recommendedName>
        <fullName evidence="1">Abnormal cell migration protein 18-like fibronectin type I domain-containing protein</fullName>
    </recommendedName>
</protein>
<feature type="domain" description="Abnormal cell migration protein 18-like fibronectin type I" evidence="1">
    <location>
        <begin position="79"/>
        <end position="142"/>
    </location>
</feature>
<evidence type="ECO:0000313" key="3">
    <source>
        <dbReference type="Proteomes" id="UP000030665"/>
    </source>
</evidence>